<name>A0A949JMZ6_9ACTN</name>
<feature type="transmembrane region" description="Helical" evidence="1">
    <location>
        <begin position="24"/>
        <end position="46"/>
    </location>
</feature>
<feature type="transmembrane region" description="Helical" evidence="1">
    <location>
        <begin position="101"/>
        <end position="130"/>
    </location>
</feature>
<proteinExistence type="predicted"/>
<gene>
    <name evidence="3" type="ORF">JGS22_016355</name>
</gene>
<dbReference type="EMBL" id="JAELVF020000001">
    <property type="protein sequence ID" value="MBU7599139.1"/>
    <property type="molecule type" value="Genomic_DNA"/>
</dbReference>
<protein>
    <recommendedName>
        <fullName evidence="2">DUF6542 domain-containing protein</fullName>
    </recommendedName>
</protein>
<keyword evidence="1" id="KW-0472">Membrane</keyword>
<evidence type="ECO:0000259" key="2">
    <source>
        <dbReference type="Pfam" id="PF20177"/>
    </source>
</evidence>
<accession>A0A949JMZ6</accession>
<dbReference type="RefSeq" id="WP_216815018.1">
    <property type="nucleotide sequence ID" value="NZ_JAELVF020000001.1"/>
</dbReference>
<evidence type="ECO:0000313" key="3">
    <source>
        <dbReference type="EMBL" id="MBU7599139.1"/>
    </source>
</evidence>
<keyword evidence="1" id="KW-0812">Transmembrane</keyword>
<comment type="caution">
    <text evidence="3">The sequence shown here is derived from an EMBL/GenBank/DDBJ whole genome shotgun (WGS) entry which is preliminary data.</text>
</comment>
<dbReference type="InterPro" id="IPR046672">
    <property type="entry name" value="DUF6542"/>
</dbReference>
<reference evidence="3" key="1">
    <citation type="submission" date="2021-06" db="EMBL/GenBank/DDBJ databases">
        <title>Sequencing of actinobacteria type strains.</title>
        <authorList>
            <person name="Nguyen G.-S."/>
            <person name="Wentzel A."/>
        </authorList>
    </citation>
    <scope>NUCLEOTIDE SEQUENCE</scope>
    <source>
        <strain evidence="3">P38-E01</strain>
    </source>
</reference>
<organism evidence="3 4">
    <name type="scientific">Streptomyces tardus</name>
    <dbReference type="NCBI Taxonomy" id="2780544"/>
    <lineage>
        <taxon>Bacteria</taxon>
        <taxon>Bacillati</taxon>
        <taxon>Actinomycetota</taxon>
        <taxon>Actinomycetes</taxon>
        <taxon>Kitasatosporales</taxon>
        <taxon>Streptomycetaceae</taxon>
        <taxon>Streptomyces</taxon>
    </lineage>
</organism>
<feature type="transmembrane region" description="Helical" evidence="1">
    <location>
        <begin position="52"/>
        <end position="70"/>
    </location>
</feature>
<dbReference type="AlphaFoldDB" id="A0A949JMZ6"/>
<dbReference type="Pfam" id="PF20177">
    <property type="entry name" value="DUF6542"/>
    <property type="match status" value="1"/>
</dbReference>
<keyword evidence="1" id="KW-1133">Transmembrane helix</keyword>
<keyword evidence="4" id="KW-1185">Reference proteome</keyword>
<sequence length="149" mass="15194">MSANGGGRAGGLPALLTRMPRPRLTALGGGLLAVVVMLCAGLFASLLLDDSMTFYGVCFVVLCAACALGVRVAEALTAPVAVPIAFTFGLIPITGEDGVGAWFVALASTLAVNAGWLYGGTLVAVAIVLVRRGLYAAGRRRSRSAARTR</sequence>
<evidence type="ECO:0000313" key="4">
    <source>
        <dbReference type="Proteomes" id="UP000694501"/>
    </source>
</evidence>
<dbReference type="Proteomes" id="UP000694501">
    <property type="component" value="Unassembled WGS sequence"/>
</dbReference>
<feature type="transmembrane region" description="Helical" evidence="1">
    <location>
        <begin position="77"/>
        <end position="95"/>
    </location>
</feature>
<evidence type="ECO:0000256" key="1">
    <source>
        <dbReference type="SAM" id="Phobius"/>
    </source>
</evidence>
<feature type="domain" description="DUF6542" evidence="2">
    <location>
        <begin position="23"/>
        <end position="132"/>
    </location>
</feature>